<evidence type="ECO:0000313" key="3">
    <source>
        <dbReference type="Proteomes" id="UP001347796"/>
    </source>
</evidence>
<keyword evidence="3" id="KW-1185">Reference proteome</keyword>
<name>A0AAN8K8D5_PATCE</name>
<gene>
    <name evidence="2" type="ORF">SNE40_002742</name>
</gene>
<organism evidence="2 3">
    <name type="scientific">Patella caerulea</name>
    <name type="common">Rayed Mediterranean limpet</name>
    <dbReference type="NCBI Taxonomy" id="87958"/>
    <lineage>
        <taxon>Eukaryota</taxon>
        <taxon>Metazoa</taxon>
        <taxon>Spiralia</taxon>
        <taxon>Lophotrochozoa</taxon>
        <taxon>Mollusca</taxon>
        <taxon>Gastropoda</taxon>
        <taxon>Patellogastropoda</taxon>
        <taxon>Patelloidea</taxon>
        <taxon>Patellidae</taxon>
        <taxon>Patella</taxon>
    </lineage>
</organism>
<proteinExistence type="predicted"/>
<comment type="caution">
    <text evidence="2">The sequence shown here is derived from an EMBL/GenBank/DDBJ whole genome shotgun (WGS) entry which is preliminary data.</text>
</comment>
<dbReference type="AlphaFoldDB" id="A0AAN8K8D5"/>
<evidence type="ECO:0000313" key="2">
    <source>
        <dbReference type="EMBL" id="KAK6190991.1"/>
    </source>
</evidence>
<dbReference type="Proteomes" id="UP001347796">
    <property type="component" value="Unassembled WGS sequence"/>
</dbReference>
<feature type="region of interest" description="Disordered" evidence="1">
    <location>
        <begin position="126"/>
        <end position="153"/>
    </location>
</feature>
<evidence type="ECO:0000256" key="1">
    <source>
        <dbReference type="SAM" id="MobiDB-lite"/>
    </source>
</evidence>
<dbReference type="EMBL" id="JAZGQO010000002">
    <property type="protein sequence ID" value="KAK6190991.1"/>
    <property type="molecule type" value="Genomic_DNA"/>
</dbReference>
<accession>A0AAN8K8D5</accession>
<sequence>MKAATRHRPEPVNSVKVVIEAQPGNLIAAEAACEKLADTNAHDRTPSRTLFSNTVRMDKAWDEDILQSLQKRVQQSGELLKSLSQPQPINECTAFANYVHDSLLAMNKRKFKKVRWAINKVLTQAMDEDSENEDKSRSFSNVRSNIPPPGRPVTTTAYVSPSRSEMYMWRHNSPQASVWTSATKEYLGKYIQQPLQPHQQPPLQQELNMMAPHPPEFQEPVVLGPVSRVLKQSHDLC</sequence>
<reference evidence="2 3" key="1">
    <citation type="submission" date="2024-01" db="EMBL/GenBank/DDBJ databases">
        <title>The genome of the rayed Mediterranean limpet Patella caerulea (Linnaeus, 1758).</title>
        <authorList>
            <person name="Anh-Thu Weber A."/>
            <person name="Halstead-Nussloch G."/>
        </authorList>
    </citation>
    <scope>NUCLEOTIDE SEQUENCE [LARGE SCALE GENOMIC DNA]</scope>
    <source>
        <strain evidence="2">AATW-2023a</strain>
        <tissue evidence="2">Whole specimen</tissue>
    </source>
</reference>
<protein>
    <submittedName>
        <fullName evidence="2">Uncharacterized protein</fullName>
    </submittedName>
</protein>